<keyword evidence="7" id="KW-1185">Reference proteome</keyword>
<accession>H2YPK8</accession>
<comment type="similarity">
    <text evidence="1 3">Belongs to the 5'-nucleotidase family.</text>
</comment>
<reference evidence="6" key="3">
    <citation type="submission" date="2025-09" db="UniProtKB">
        <authorList>
            <consortium name="Ensembl"/>
        </authorList>
    </citation>
    <scope>IDENTIFICATION</scope>
</reference>
<dbReference type="InterPro" id="IPR036907">
    <property type="entry name" value="5'-Nucleotdase_C_sf"/>
</dbReference>
<dbReference type="InterPro" id="IPR006179">
    <property type="entry name" value="5_nucleotidase/apyrase"/>
</dbReference>
<reference evidence="7" key="1">
    <citation type="submission" date="2003-08" db="EMBL/GenBank/DDBJ databases">
        <authorList>
            <person name="Birren B."/>
            <person name="Nusbaum C."/>
            <person name="Abebe A."/>
            <person name="Abouelleil A."/>
            <person name="Adekoya E."/>
            <person name="Ait-zahra M."/>
            <person name="Allen N."/>
            <person name="Allen T."/>
            <person name="An P."/>
            <person name="Anderson M."/>
            <person name="Anderson S."/>
            <person name="Arachchi H."/>
            <person name="Armbruster J."/>
            <person name="Bachantsang P."/>
            <person name="Baldwin J."/>
            <person name="Barry A."/>
            <person name="Bayul T."/>
            <person name="Blitshsteyn B."/>
            <person name="Bloom T."/>
            <person name="Blye J."/>
            <person name="Boguslavskiy L."/>
            <person name="Borowsky M."/>
            <person name="Boukhgalter B."/>
            <person name="Brunache A."/>
            <person name="Butler J."/>
            <person name="Calixte N."/>
            <person name="Calvo S."/>
            <person name="Camarata J."/>
            <person name="Campo K."/>
            <person name="Chang J."/>
            <person name="Cheshatsang Y."/>
            <person name="Citroen M."/>
            <person name="Collymore A."/>
            <person name="Considine T."/>
            <person name="Cook A."/>
            <person name="Cooke P."/>
            <person name="Corum B."/>
            <person name="Cuomo C."/>
            <person name="David R."/>
            <person name="Dawoe T."/>
            <person name="Degray S."/>
            <person name="Dodge S."/>
            <person name="Dooley K."/>
            <person name="Dorje P."/>
            <person name="Dorjee K."/>
            <person name="Dorris L."/>
            <person name="Duffey N."/>
            <person name="Dupes A."/>
            <person name="Elkins T."/>
            <person name="Engels R."/>
            <person name="Erickson J."/>
            <person name="Farina A."/>
            <person name="Faro S."/>
            <person name="Ferreira P."/>
            <person name="Fischer H."/>
            <person name="Fitzgerald M."/>
            <person name="Foley K."/>
            <person name="Gage D."/>
            <person name="Galagan J."/>
            <person name="Gearin G."/>
            <person name="Gnerre S."/>
            <person name="Gnirke A."/>
            <person name="Goyette A."/>
            <person name="Graham J."/>
            <person name="Grandbois E."/>
            <person name="Gyaltsen K."/>
            <person name="Hafez N."/>
            <person name="Hagopian D."/>
            <person name="Hagos B."/>
            <person name="Hall J."/>
            <person name="Hatcher B."/>
            <person name="Heller A."/>
            <person name="Higgins H."/>
            <person name="Honan T."/>
            <person name="Horn A."/>
            <person name="Houde N."/>
            <person name="Hughes L."/>
            <person name="Hulme W."/>
            <person name="Husby E."/>
            <person name="Iliev I."/>
            <person name="Jaffe D."/>
            <person name="Jones C."/>
            <person name="Kamal M."/>
            <person name="Kamat A."/>
            <person name="Kamvysselis M."/>
            <person name="Karlsson E."/>
            <person name="Kells C."/>
            <person name="Kieu A."/>
            <person name="Kisner P."/>
            <person name="Kodira C."/>
            <person name="Kulbokas E."/>
            <person name="Labutti K."/>
            <person name="Lama D."/>
            <person name="Landers T."/>
            <person name="Leger J."/>
            <person name="Levine S."/>
            <person name="Lewis D."/>
            <person name="Lewis T."/>
            <person name="Lindblad-toh K."/>
            <person name="Liu X."/>
            <person name="Lokyitsang T."/>
            <person name="Lokyitsang Y."/>
            <person name="Lucien O."/>
            <person name="Lui A."/>
            <person name="Ma L.J."/>
            <person name="Mabbitt R."/>
            <person name="Macdonald J."/>
            <person name="Maclean C."/>
            <person name="Major J."/>
            <person name="Manning J."/>
            <person name="Marabella R."/>
            <person name="Maru K."/>
            <person name="Matthews C."/>
            <person name="Mauceli E."/>
            <person name="Mccarthy M."/>
            <person name="Mcdonough S."/>
            <person name="Mcghee T."/>
            <person name="Meldrim J."/>
            <person name="Meneus L."/>
            <person name="Mesirov J."/>
            <person name="Mihalev A."/>
            <person name="Mihova T."/>
            <person name="Mikkelsen T."/>
            <person name="Mlenga V."/>
            <person name="Moru K."/>
            <person name="Mozes J."/>
            <person name="Mulrain L."/>
            <person name="Munson G."/>
            <person name="Naylor J."/>
            <person name="Newes C."/>
            <person name="Nguyen C."/>
            <person name="Nguyen N."/>
            <person name="Nguyen T."/>
            <person name="Nicol R."/>
            <person name="Nielsen C."/>
            <person name="Nizzari M."/>
            <person name="Norbu C."/>
            <person name="Norbu N."/>
            <person name="O'donnell P."/>
            <person name="Okoawo O."/>
            <person name="O'leary S."/>
            <person name="Omotosho B."/>
            <person name="O'neill K."/>
            <person name="Osman S."/>
            <person name="Parker S."/>
            <person name="Perrin D."/>
            <person name="Phunkhang P."/>
            <person name="Piqani B."/>
            <person name="Purcell S."/>
            <person name="Rachupka T."/>
            <person name="Ramasamy U."/>
            <person name="Rameau R."/>
            <person name="Ray V."/>
            <person name="Raymond C."/>
            <person name="Retta R."/>
            <person name="Richardson S."/>
            <person name="Rise C."/>
            <person name="Rodriguez J."/>
            <person name="Rogers J."/>
            <person name="Rogov P."/>
            <person name="Rutman M."/>
            <person name="Schupbach R."/>
            <person name="Seaman C."/>
            <person name="Settipalli S."/>
            <person name="Sharpe T."/>
            <person name="Sheridan J."/>
            <person name="Sherpa N."/>
            <person name="Shi J."/>
            <person name="Smirnov S."/>
            <person name="Smith C."/>
            <person name="Sougnez C."/>
            <person name="Spencer B."/>
            <person name="Stalker J."/>
            <person name="Stange-thomann N."/>
            <person name="Stavropoulos S."/>
            <person name="Stetson K."/>
            <person name="Stone C."/>
            <person name="Stone S."/>
            <person name="Stubbs M."/>
            <person name="Talamas J."/>
            <person name="Tchuinga P."/>
            <person name="Tenzing P."/>
            <person name="Tesfaye S."/>
            <person name="Theodore J."/>
            <person name="Thoulutsang Y."/>
            <person name="Topham K."/>
            <person name="Towey S."/>
            <person name="Tsamla T."/>
            <person name="Tsomo N."/>
            <person name="Vallee D."/>
            <person name="Vassiliev H."/>
            <person name="Venkataraman V."/>
            <person name="Vinson J."/>
            <person name="Vo A."/>
            <person name="Wade C."/>
            <person name="Wang S."/>
            <person name="Wangchuk T."/>
            <person name="Wangdi T."/>
            <person name="Whittaker C."/>
            <person name="Wilkinson J."/>
            <person name="Wu Y."/>
            <person name="Wyman D."/>
            <person name="Yadav S."/>
            <person name="Yang S."/>
            <person name="Yang X."/>
            <person name="Yeager S."/>
            <person name="Yee E."/>
            <person name="Young G."/>
            <person name="Zainoun J."/>
            <person name="Zembeck L."/>
            <person name="Zimmer A."/>
            <person name="Zody M."/>
            <person name="Lander E."/>
        </authorList>
    </citation>
    <scope>NUCLEOTIDE SEQUENCE [LARGE SCALE GENOMIC DNA]</scope>
</reference>
<dbReference type="Pfam" id="PF02872">
    <property type="entry name" value="5_nucleotid_C"/>
    <property type="match status" value="1"/>
</dbReference>
<evidence type="ECO:0000259" key="5">
    <source>
        <dbReference type="Pfam" id="PF02872"/>
    </source>
</evidence>
<dbReference type="InterPro" id="IPR004843">
    <property type="entry name" value="Calcineurin-like_PHP"/>
</dbReference>
<dbReference type="GO" id="GO:0016787">
    <property type="term" value="F:hydrolase activity"/>
    <property type="evidence" value="ECO:0007669"/>
    <property type="project" value="UniProtKB-KW"/>
</dbReference>
<dbReference type="PANTHER" id="PTHR11575">
    <property type="entry name" value="5'-NUCLEOTIDASE-RELATED"/>
    <property type="match status" value="1"/>
</dbReference>
<name>H2YPK8_CIOSA</name>
<dbReference type="Pfam" id="PF00149">
    <property type="entry name" value="Metallophos"/>
    <property type="match status" value="1"/>
</dbReference>
<dbReference type="PANTHER" id="PTHR11575:SF48">
    <property type="entry name" value="5'-NUCLEOTIDASE"/>
    <property type="match status" value="1"/>
</dbReference>
<keyword evidence="2" id="KW-0732">Signal</keyword>
<dbReference type="GO" id="GO:0009166">
    <property type="term" value="P:nucleotide catabolic process"/>
    <property type="evidence" value="ECO:0007669"/>
    <property type="project" value="InterPro"/>
</dbReference>
<dbReference type="OMA" id="HTHDGVP"/>
<feature type="domain" description="Calcineurin-like phosphoesterase" evidence="4">
    <location>
        <begin position="12"/>
        <end position="147"/>
    </location>
</feature>
<dbReference type="SUPFAM" id="SSF55816">
    <property type="entry name" value="5'-nucleotidase (syn. UDP-sugar hydrolase), C-terminal domain"/>
    <property type="match status" value="1"/>
</dbReference>
<dbReference type="HOGENOM" id="CLU_005854_7_2_1"/>
<dbReference type="AlphaFoldDB" id="H2YPK8"/>
<dbReference type="PRINTS" id="PR01607">
    <property type="entry name" value="APYRASEFAMLY"/>
</dbReference>
<sequence>MIEILDTLGVDVAVFGNHEFDFGVEHATTCVSKMSSKWLLGNVIDKLTQRNLGDGLSKLIIERKNGIKIGLLGLVEEEWLDTLATVNKSDLDFQDYVDRGRELAAELRADGADFVIALTHMRWPNDIRLARLVPDIDLILGGHDHEYAVKEVDECLVIKSGSDFRNFSSLDVFLRDDGCVDVKISRYDVTMDIAEDPVMTNLVNRYTSVLEKSLEKCIGVMHTKLDGRFKMVRSRETELGNFVADIMASVTRADVVLINSGTFRSDGVHTSGDFRLHDLMTILPINDCVVSIVVTGAQLLEALENGVGVVPKYEGRFPQVSGVTFGFNPGAKPGCRVIQETVRVQGKPLDLERRYTMATKAYVARGKDGYSGLSKCQILTDPDSGPLLSTVVRNHI</sequence>
<dbReference type="GO" id="GO:0000166">
    <property type="term" value="F:nucleotide binding"/>
    <property type="evidence" value="ECO:0007669"/>
    <property type="project" value="UniProtKB-KW"/>
</dbReference>
<dbReference type="Gene3D" id="3.60.21.10">
    <property type="match status" value="1"/>
</dbReference>
<feature type="domain" description="5'-Nucleotidase C-terminal" evidence="5">
    <location>
        <begin position="228"/>
        <end position="373"/>
    </location>
</feature>
<evidence type="ECO:0000313" key="6">
    <source>
        <dbReference type="Ensembl" id="ENSCSAVP00000007266.1"/>
    </source>
</evidence>
<dbReference type="SUPFAM" id="SSF56300">
    <property type="entry name" value="Metallo-dependent phosphatases"/>
    <property type="match status" value="1"/>
</dbReference>
<dbReference type="Gene3D" id="3.90.780.10">
    <property type="entry name" value="5'-Nucleotidase, C-terminal domain"/>
    <property type="match status" value="1"/>
</dbReference>
<evidence type="ECO:0000259" key="4">
    <source>
        <dbReference type="Pfam" id="PF00149"/>
    </source>
</evidence>
<protein>
    <recommendedName>
        <fullName evidence="8">5'-Nucleotidase C-terminal domain-containing protein</fullName>
    </recommendedName>
</protein>
<keyword evidence="3" id="KW-0378">Hydrolase</keyword>
<organism evidence="6 7">
    <name type="scientific">Ciona savignyi</name>
    <name type="common">Pacific transparent sea squirt</name>
    <dbReference type="NCBI Taxonomy" id="51511"/>
    <lineage>
        <taxon>Eukaryota</taxon>
        <taxon>Metazoa</taxon>
        <taxon>Chordata</taxon>
        <taxon>Tunicata</taxon>
        <taxon>Ascidiacea</taxon>
        <taxon>Phlebobranchia</taxon>
        <taxon>Cionidae</taxon>
        <taxon>Ciona</taxon>
    </lineage>
</organism>
<proteinExistence type="inferred from homology"/>
<dbReference type="InterPro" id="IPR029052">
    <property type="entry name" value="Metallo-depent_PP-like"/>
</dbReference>
<dbReference type="GeneTree" id="ENSGT00530000063775"/>
<keyword evidence="3" id="KW-0547">Nucleotide-binding</keyword>
<dbReference type="InterPro" id="IPR008334">
    <property type="entry name" value="5'-Nucleotdase_C"/>
</dbReference>
<dbReference type="Proteomes" id="UP000007875">
    <property type="component" value="Unassembled WGS sequence"/>
</dbReference>
<evidence type="ECO:0000256" key="3">
    <source>
        <dbReference type="RuleBase" id="RU362119"/>
    </source>
</evidence>
<evidence type="ECO:0008006" key="8">
    <source>
        <dbReference type="Google" id="ProtNLM"/>
    </source>
</evidence>
<evidence type="ECO:0000256" key="1">
    <source>
        <dbReference type="ARBA" id="ARBA00006654"/>
    </source>
</evidence>
<evidence type="ECO:0000313" key="7">
    <source>
        <dbReference type="Proteomes" id="UP000007875"/>
    </source>
</evidence>
<reference evidence="6" key="2">
    <citation type="submission" date="2025-08" db="UniProtKB">
        <authorList>
            <consortium name="Ensembl"/>
        </authorList>
    </citation>
    <scope>IDENTIFICATION</scope>
</reference>
<evidence type="ECO:0000256" key="2">
    <source>
        <dbReference type="ARBA" id="ARBA00022729"/>
    </source>
</evidence>
<dbReference type="Ensembl" id="ENSCSAVT00000007360.1">
    <property type="protein sequence ID" value="ENSCSAVP00000007266.1"/>
    <property type="gene ID" value="ENSCSAVG00000004340.1"/>
</dbReference>